<dbReference type="InterPro" id="IPR046532">
    <property type="entry name" value="DUF6597"/>
</dbReference>
<keyword evidence="1" id="KW-0805">Transcription regulation</keyword>
<dbReference type="Proteomes" id="UP001271769">
    <property type="component" value="Unassembled WGS sequence"/>
</dbReference>
<dbReference type="PROSITE" id="PS00041">
    <property type="entry name" value="HTH_ARAC_FAMILY_1"/>
    <property type="match status" value="1"/>
</dbReference>
<proteinExistence type="predicted"/>
<dbReference type="Pfam" id="PF20240">
    <property type="entry name" value="DUF6597"/>
    <property type="match status" value="1"/>
</dbReference>
<keyword evidence="3" id="KW-0804">Transcription</keyword>
<evidence type="ECO:0000313" key="5">
    <source>
        <dbReference type="EMBL" id="MDY0871957.1"/>
    </source>
</evidence>
<organism evidence="5 6">
    <name type="scientific">Dongia rigui</name>
    <dbReference type="NCBI Taxonomy" id="940149"/>
    <lineage>
        <taxon>Bacteria</taxon>
        <taxon>Pseudomonadati</taxon>
        <taxon>Pseudomonadota</taxon>
        <taxon>Alphaproteobacteria</taxon>
        <taxon>Rhodospirillales</taxon>
        <taxon>Dongiaceae</taxon>
        <taxon>Dongia</taxon>
    </lineage>
</organism>
<dbReference type="InterPro" id="IPR050204">
    <property type="entry name" value="AraC_XylS_family_regulators"/>
</dbReference>
<evidence type="ECO:0000313" key="6">
    <source>
        <dbReference type="Proteomes" id="UP001271769"/>
    </source>
</evidence>
<dbReference type="Pfam" id="PF12833">
    <property type="entry name" value="HTH_18"/>
    <property type="match status" value="1"/>
</dbReference>
<dbReference type="RefSeq" id="WP_320500380.1">
    <property type="nucleotide sequence ID" value="NZ_JAXCLX010000001.1"/>
</dbReference>
<evidence type="ECO:0000256" key="3">
    <source>
        <dbReference type="ARBA" id="ARBA00023163"/>
    </source>
</evidence>
<evidence type="ECO:0000256" key="2">
    <source>
        <dbReference type="ARBA" id="ARBA00023125"/>
    </source>
</evidence>
<sequence>MGQRLRRLGGATPGGSWEAVFATPDPRLKAVVLGDYAGWVERGNLPVLRRHLPNVMVPVILNLGPLWRVTSPALADGETVAVDSFLAGMHDRFATSYSDGNSFCLQINFTPLGAHRLFGLPMAELTNTIVDFVDLLGKDAALLLARLRDCDDWAARFTILETFLLQRFADGQEGRREIAWALRQLERSGGSVPIGDLATEIGWSRKKLIHSFQRETGLAPKGIGRIYRLNRMLSLLQGAARSSLAELAQESGYYDQAHFNRDFRDFAGLTPRDYLAEIAPDALRGAAG</sequence>
<protein>
    <submittedName>
        <fullName evidence="5">AraC family transcriptional regulator</fullName>
    </submittedName>
</protein>
<feature type="domain" description="HTH araC/xylS-type" evidence="4">
    <location>
        <begin position="175"/>
        <end position="277"/>
    </location>
</feature>
<evidence type="ECO:0000256" key="1">
    <source>
        <dbReference type="ARBA" id="ARBA00023015"/>
    </source>
</evidence>
<dbReference type="EMBL" id="JAXCLX010000001">
    <property type="protein sequence ID" value="MDY0871957.1"/>
    <property type="molecule type" value="Genomic_DNA"/>
</dbReference>
<gene>
    <name evidence="5" type="ORF">SMD31_08485</name>
</gene>
<evidence type="ECO:0000259" key="4">
    <source>
        <dbReference type="PROSITE" id="PS01124"/>
    </source>
</evidence>
<keyword evidence="2" id="KW-0238">DNA-binding</keyword>
<dbReference type="InterPro" id="IPR018062">
    <property type="entry name" value="HTH_AraC-typ_CS"/>
</dbReference>
<dbReference type="PANTHER" id="PTHR46796">
    <property type="entry name" value="HTH-TYPE TRANSCRIPTIONAL ACTIVATOR RHAS-RELATED"/>
    <property type="match status" value="1"/>
</dbReference>
<name>A0ABU5DY78_9PROT</name>
<keyword evidence="6" id="KW-1185">Reference proteome</keyword>
<dbReference type="InterPro" id="IPR009057">
    <property type="entry name" value="Homeodomain-like_sf"/>
</dbReference>
<reference evidence="5 6" key="1">
    <citation type="journal article" date="2013" name="Antonie Van Leeuwenhoek">
        <title>Dongia rigui sp. nov., isolated from freshwater of a large wetland in Korea.</title>
        <authorList>
            <person name="Baik K.S."/>
            <person name="Hwang Y.M."/>
            <person name="Choi J.S."/>
            <person name="Kwon J."/>
            <person name="Seong C.N."/>
        </authorList>
    </citation>
    <scope>NUCLEOTIDE SEQUENCE [LARGE SCALE GENOMIC DNA]</scope>
    <source>
        <strain evidence="5 6">04SU4-P</strain>
    </source>
</reference>
<dbReference type="Gene3D" id="1.10.10.60">
    <property type="entry name" value="Homeodomain-like"/>
    <property type="match status" value="1"/>
</dbReference>
<dbReference type="InterPro" id="IPR018060">
    <property type="entry name" value="HTH_AraC"/>
</dbReference>
<dbReference type="PROSITE" id="PS01124">
    <property type="entry name" value="HTH_ARAC_FAMILY_2"/>
    <property type="match status" value="1"/>
</dbReference>
<accession>A0ABU5DY78</accession>
<comment type="caution">
    <text evidence="5">The sequence shown here is derived from an EMBL/GenBank/DDBJ whole genome shotgun (WGS) entry which is preliminary data.</text>
</comment>
<dbReference type="SUPFAM" id="SSF46689">
    <property type="entry name" value="Homeodomain-like"/>
    <property type="match status" value="1"/>
</dbReference>
<dbReference type="SMART" id="SM00342">
    <property type="entry name" value="HTH_ARAC"/>
    <property type="match status" value="1"/>
</dbReference>
<dbReference type="PANTHER" id="PTHR46796:SF15">
    <property type="entry name" value="BLL1074 PROTEIN"/>
    <property type="match status" value="1"/>
</dbReference>